<dbReference type="GO" id="GO:0006164">
    <property type="term" value="P:purine nucleotide biosynthetic process"/>
    <property type="evidence" value="ECO:0007669"/>
    <property type="project" value="UniProtKB-KW"/>
</dbReference>
<dbReference type="NCBIfam" id="NF008058">
    <property type="entry name" value="PRK10792.1"/>
    <property type="match status" value="1"/>
</dbReference>
<keyword evidence="7 12" id="KW-0560">Oxidoreductase</keyword>
<reference evidence="15 16" key="1">
    <citation type="journal article" date="2017" name="ISME J.">
        <title>Energy and carbon metabolisms in a deep terrestrial subsurface fluid microbial community.</title>
        <authorList>
            <person name="Momper L."/>
            <person name="Jungbluth S.P."/>
            <person name="Lee M.D."/>
            <person name="Amend J.P."/>
        </authorList>
    </citation>
    <scope>NUCLEOTIDE SEQUENCE [LARGE SCALE GENOMIC DNA]</scope>
    <source>
        <strain evidence="15">SURF_5</strain>
    </source>
</reference>
<evidence type="ECO:0000256" key="12">
    <source>
        <dbReference type="HAMAP-Rule" id="MF_01576"/>
    </source>
</evidence>
<dbReference type="SUPFAM" id="SSF53223">
    <property type="entry name" value="Aminoacid dehydrogenase-like, N-terminal domain"/>
    <property type="match status" value="1"/>
</dbReference>
<comment type="caution">
    <text evidence="15">The sequence shown here is derived from an EMBL/GenBank/DDBJ whole genome shotgun (WGS) entry which is preliminary data.</text>
</comment>
<dbReference type="NCBIfam" id="NF010783">
    <property type="entry name" value="PRK14186.1"/>
    <property type="match status" value="1"/>
</dbReference>
<dbReference type="SUPFAM" id="SSF51735">
    <property type="entry name" value="NAD(P)-binding Rossmann-fold domains"/>
    <property type="match status" value="1"/>
</dbReference>
<evidence type="ECO:0000256" key="1">
    <source>
        <dbReference type="ARBA" id="ARBA00004777"/>
    </source>
</evidence>
<dbReference type="InterPro" id="IPR046346">
    <property type="entry name" value="Aminoacid_DH-like_N_sf"/>
</dbReference>
<evidence type="ECO:0000256" key="5">
    <source>
        <dbReference type="ARBA" id="ARBA00022801"/>
    </source>
</evidence>
<dbReference type="InterPro" id="IPR020631">
    <property type="entry name" value="THF_DH/CycHdrlase_NAD-bd_dom"/>
</dbReference>
<dbReference type="GO" id="GO:0035999">
    <property type="term" value="P:tetrahydrofolate interconversion"/>
    <property type="evidence" value="ECO:0007669"/>
    <property type="project" value="UniProtKB-UniRule"/>
</dbReference>
<dbReference type="GO" id="GO:0004477">
    <property type="term" value="F:methenyltetrahydrofolate cyclohydrolase activity"/>
    <property type="evidence" value="ECO:0007669"/>
    <property type="project" value="UniProtKB-UniRule"/>
</dbReference>
<feature type="binding site" evidence="12">
    <location>
        <position position="236"/>
    </location>
    <ligand>
        <name>NADP(+)</name>
        <dbReference type="ChEBI" id="CHEBI:58349"/>
    </ligand>
</feature>
<keyword evidence="8 12" id="KW-0368">Histidine biosynthesis</keyword>
<dbReference type="AlphaFoldDB" id="A0A3A4NLL9"/>
<dbReference type="Gene3D" id="3.40.50.720">
    <property type="entry name" value="NAD(P)-binding Rossmann-like Domain"/>
    <property type="match status" value="1"/>
</dbReference>
<feature type="domain" description="Tetrahydrofolate dehydrogenase/cyclohydrolase NAD(P)-binding" evidence="14">
    <location>
        <begin position="140"/>
        <end position="291"/>
    </location>
</feature>
<dbReference type="PROSITE" id="PS00767">
    <property type="entry name" value="THF_DHG_CYH_2"/>
    <property type="match status" value="1"/>
</dbReference>
<keyword evidence="5 12" id="KW-0378">Hydrolase</keyword>
<dbReference type="GO" id="GO:0005829">
    <property type="term" value="C:cytosol"/>
    <property type="evidence" value="ECO:0007669"/>
    <property type="project" value="TreeGrafter"/>
</dbReference>
<evidence type="ECO:0000259" key="13">
    <source>
        <dbReference type="Pfam" id="PF00763"/>
    </source>
</evidence>
<dbReference type="InterPro" id="IPR020630">
    <property type="entry name" value="THF_DH/CycHdrlase_cat_dom"/>
</dbReference>
<evidence type="ECO:0000313" key="16">
    <source>
        <dbReference type="Proteomes" id="UP000265882"/>
    </source>
</evidence>
<keyword evidence="6 12" id="KW-0521">NADP</keyword>
<dbReference type="PANTHER" id="PTHR48099:SF5">
    <property type="entry name" value="C-1-TETRAHYDROFOLATE SYNTHASE, CYTOPLASMIC"/>
    <property type="match status" value="1"/>
</dbReference>
<dbReference type="EC" id="1.5.1.5" evidence="12"/>
<dbReference type="GO" id="GO:0000105">
    <property type="term" value="P:L-histidine biosynthetic process"/>
    <property type="evidence" value="ECO:0007669"/>
    <property type="project" value="UniProtKB-KW"/>
</dbReference>
<comment type="pathway">
    <text evidence="1 12">One-carbon metabolism; tetrahydrofolate interconversion.</text>
</comment>
<gene>
    <name evidence="12 15" type="primary">folD</name>
    <name evidence="15" type="ORF">C4520_09700</name>
</gene>
<sequence>MTAKIISGNKIAEEMRAEMKKEIEDLKAKHNLVPGLAVVLVGENPASVVYVRNKKKSCEEIGINSFEHKLPADTSEEKLLALVDKLNNDDSVHGILVQLPLPKQIDENKVLNKIIPTKDVDGFHPFNVGRMLVGDPIFLPCTPHGVQQMLARSGTKIAGSHVVIVGRSNIVGKPVAAILVQKAKNADATVTICHSRTKDLPAVCRLGDILIAAIGVPEFIKADMVKEGAVVIDVGVNRVEDKSNPKGFKLVGDVDFEACKEKASAISPVPGGVGPMTITMLLHNTIRAAKLKNNIA</sequence>
<keyword evidence="4 12" id="KW-0658">Purine biosynthesis</keyword>
<evidence type="ECO:0000256" key="8">
    <source>
        <dbReference type="ARBA" id="ARBA00023102"/>
    </source>
</evidence>
<dbReference type="EC" id="3.5.4.9" evidence="12"/>
<name>A0A3A4NLL9_ABYX5</name>
<evidence type="ECO:0000256" key="7">
    <source>
        <dbReference type="ARBA" id="ARBA00023002"/>
    </source>
</evidence>
<comment type="caution">
    <text evidence="12">Lacks conserved residue(s) required for the propagation of feature annotation.</text>
</comment>
<dbReference type="Gene3D" id="3.40.50.10860">
    <property type="entry name" value="Leucine Dehydrogenase, chain A, domain 1"/>
    <property type="match status" value="1"/>
</dbReference>
<dbReference type="GO" id="GO:0009086">
    <property type="term" value="P:methionine biosynthetic process"/>
    <property type="evidence" value="ECO:0007669"/>
    <property type="project" value="UniProtKB-KW"/>
</dbReference>
<dbReference type="FunFam" id="3.40.50.10860:FF:000001">
    <property type="entry name" value="Bifunctional protein FolD"/>
    <property type="match status" value="1"/>
</dbReference>
<dbReference type="PROSITE" id="PS00766">
    <property type="entry name" value="THF_DHG_CYH_1"/>
    <property type="match status" value="1"/>
</dbReference>
<dbReference type="GO" id="GO:0004488">
    <property type="term" value="F:methylenetetrahydrofolate dehydrogenase (NADP+) activity"/>
    <property type="evidence" value="ECO:0007669"/>
    <property type="project" value="UniProtKB-UniRule"/>
</dbReference>
<evidence type="ECO:0000256" key="3">
    <source>
        <dbReference type="ARBA" id="ARBA00022605"/>
    </source>
</evidence>
<dbReference type="UniPathway" id="UPA00193"/>
<dbReference type="FunFam" id="3.40.50.720:FF:000189">
    <property type="entry name" value="Bifunctional protein FolD"/>
    <property type="match status" value="1"/>
</dbReference>
<evidence type="ECO:0000259" key="14">
    <source>
        <dbReference type="Pfam" id="PF02882"/>
    </source>
</evidence>
<dbReference type="Pfam" id="PF00763">
    <property type="entry name" value="THF_DHG_CYH"/>
    <property type="match status" value="1"/>
</dbReference>
<feature type="domain" description="Tetrahydrofolate dehydrogenase/cyclohydrolase catalytic" evidence="13">
    <location>
        <begin position="6"/>
        <end position="121"/>
    </location>
</feature>
<dbReference type="HAMAP" id="MF_01576">
    <property type="entry name" value="THF_DHG_CYH"/>
    <property type="match status" value="1"/>
</dbReference>
<dbReference type="CDD" id="cd01080">
    <property type="entry name" value="NAD_bind_m-THF_DH_Cyclohyd"/>
    <property type="match status" value="1"/>
</dbReference>
<dbReference type="EMBL" id="QZKU01000067">
    <property type="protein sequence ID" value="RJP21553.1"/>
    <property type="molecule type" value="Genomic_DNA"/>
</dbReference>
<keyword evidence="10 12" id="KW-0511">Multifunctional enzyme</keyword>
<keyword evidence="9 12" id="KW-0486">Methionine biosynthesis</keyword>
<comment type="catalytic activity">
    <reaction evidence="12">
        <text>(6R)-5,10-methylene-5,6,7,8-tetrahydrofolate + NADP(+) = (6R)-5,10-methenyltetrahydrofolate + NADPH</text>
        <dbReference type="Rhea" id="RHEA:22812"/>
        <dbReference type="ChEBI" id="CHEBI:15636"/>
        <dbReference type="ChEBI" id="CHEBI:57455"/>
        <dbReference type="ChEBI" id="CHEBI:57783"/>
        <dbReference type="ChEBI" id="CHEBI:58349"/>
        <dbReference type="EC" id="1.5.1.5"/>
    </reaction>
</comment>
<dbReference type="InterPro" id="IPR000672">
    <property type="entry name" value="THF_DH/CycHdrlase"/>
</dbReference>
<feature type="binding site" evidence="12">
    <location>
        <begin position="166"/>
        <end position="168"/>
    </location>
    <ligand>
        <name>NADP(+)</name>
        <dbReference type="ChEBI" id="CHEBI:58349"/>
    </ligand>
</feature>
<comment type="catalytic activity">
    <reaction evidence="11 12">
        <text>(6R)-5,10-methenyltetrahydrofolate + H2O = (6R)-10-formyltetrahydrofolate + H(+)</text>
        <dbReference type="Rhea" id="RHEA:23700"/>
        <dbReference type="ChEBI" id="CHEBI:15377"/>
        <dbReference type="ChEBI" id="CHEBI:15378"/>
        <dbReference type="ChEBI" id="CHEBI:57455"/>
        <dbReference type="ChEBI" id="CHEBI:195366"/>
        <dbReference type="EC" id="3.5.4.9"/>
    </reaction>
</comment>
<comment type="function">
    <text evidence="12">Catalyzes the oxidation of 5,10-methylenetetrahydrofolate to 5,10-methenyltetrahydrofolate and then the hydrolysis of 5,10-methenyltetrahydrofolate to 10-formyltetrahydrofolate.</text>
</comment>
<evidence type="ECO:0000313" key="15">
    <source>
        <dbReference type="EMBL" id="RJP21553.1"/>
    </source>
</evidence>
<evidence type="ECO:0000256" key="2">
    <source>
        <dbReference type="ARBA" id="ARBA00022563"/>
    </source>
</evidence>
<dbReference type="PANTHER" id="PTHR48099">
    <property type="entry name" value="C-1-TETRAHYDROFOLATE SYNTHASE, CYTOPLASMIC-RELATED"/>
    <property type="match status" value="1"/>
</dbReference>
<evidence type="ECO:0000256" key="9">
    <source>
        <dbReference type="ARBA" id="ARBA00023167"/>
    </source>
</evidence>
<accession>A0A3A4NLL9</accession>
<dbReference type="Proteomes" id="UP000265882">
    <property type="component" value="Unassembled WGS sequence"/>
</dbReference>
<dbReference type="InterPro" id="IPR036291">
    <property type="entry name" value="NAD(P)-bd_dom_sf"/>
</dbReference>
<evidence type="ECO:0000256" key="11">
    <source>
        <dbReference type="ARBA" id="ARBA00036357"/>
    </source>
</evidence>
<proteinExistence type="inferred from homology"/>
<evidence type="ECO:0000256" key="4">
    <source>
        <dbReference type="ARBA" id="ARBA00022755"/>
    </source>
</evidence>
<protein>
    <recommendedName>
        <fullName evidence="12">Bifunctional protein FolD</fullName>
    </recommendedName>
    <domain>
        <recommendedName>
            <fullName evidence="12">Methylenetetrahydrofolate dehydrogenase</fullName>
            <ecNumber evidence="12">1.5.1.5</ecNumber>
        </recommendedName>
    </domain>
    <domain>
        <recommendedName>
            <fullName evidence="12">Methenyltetrahydrofolate cyclohydrolase</fullName>
            <ecNumber evidence="12">3.5.4.9</ecNumber>
        </recommendedName>
    </domain>
</protein>
<dbReference type="Pfam" id="PF02882">
    <property type="entry name" value="THF_DHG_CYH_C"/>
    <property type="match status" value="1"/>
</dbReference>
<comment type="subunit">
    <text evidence="12">Homodimer.</text>
</comment>
<comment type="similarity">
    <text evidence="12">Belongs to the tetrahydrofolate dehydrogenase/cyclohydrolase family.</text>
</comment>
<organism evidence="15 16">
    <name type="scientific">Abyssobacteria bacterium (strain SURF_5)</name>
    <dbReference type="NCBI Taxonomy" id="2093360"/>
    <lineage>
        <taxon>Bacteria</taxon>
        <taxon>Pseudomonadati</taxon>
        <taxon>Candidatus Hydrogenedentota</taxon>
        <taxon>Candidatus Abyssobacteria</taxon>
    </lineage>
</organism>
<evidence type="ECO:0000256" key="10">
    <source>
        <dbReference type="ARBA" id="ARBA00023268"/>
    </source>
</evidence>
<keyword evidence="3 12" id="KW-0028">Amino-acid biosynthesis</keyword>
<dbReference type="PRINTS" id="PR00085">
    <property type="entry name" value="THFDHDRGNASE"/>
</dbReference>
<dbReference type="InterPro" id="IPR020867">
    <property type="entry name" value="THF_DH/CycHdrlase_CS"/>
</dbReference>
<evidence type="ECO:0000256" key="6">
    <source>
        <dbReference type="ARBA" id="ARBA00022857"/>
    </source>
</evidence>
<keyword evidence="2 12" id="KW-0554">One-carbon metabolism</keyword>